<keyword evidence="5" id="KW-1185">Reference proteome</keyword>
<reference evidence="4 5" key="1">
    <citation type="journal article" date="2024" name="Commun. Biol.">
        <title>Comparative genomic analysis of thermophilic fungi reveals convergent evolutionary adaptations and gene losses.</title>
        <authorList>
            <person name="Steindorff A.S."/>
            <person name="Aguilar-Pontes M.V."/>
            <person name="Robinson A.J."/>
            <person name="Andreopoulos B."/>
            <person name="LaButti K."/>
            <person name="Kuo A."/>
            <person name="Mondo S."/>
            <person name="Riley R."/>
            <person name="Otillar R."/>
            <person name="Haridas S."/>
            <person name="Lipzen A."/>
            <person name="Grimwood J."/>
            <person name="Schmutz J."/>
            <person name="Clum A."/>
            <person name="Reid I.D."/>
            <person name="Moisan M.C."/>
            <person name="Butler G."/>
            <person name="Nguyen T.T.M."/>
            <person name="Dewar K."/>
            <person name="Conant G."/>
            <person name="Drula E."/>
            <person name="Henrissat B."/>
            <person name="Hansel C."/>
            <person name="Singer S."/>
            <person name="Hutchinson M.I."/>
            <person name="de Vries R.P."/>
            <person name="Natvig D.O."/>
            <person name="Powell A.J."/>
            <person name="Tsang A."/>
            <person name="Grigoriev I.V."/>
        </authorList>
    </citation>
    <scope>NUCLEOTIDE SEQUENCE [LARGE SCALE GENOMIC DNA]</scope>
    <source>
        <strain evidence="4 5">CBS 620.91</strain>
    </source>
</reference>
<gene>
    <name evidence="4" type="ORF">VTJ49DRAFT_4352</name>
</gene>
<feature type="region of interest" description="Disordered" evidence="1">
    <location>
        <begin position="895"/>
        <end position="1036"/>
    </location>
</feature>
<feature type="domain" description="RRN6 K-rich C-terminal" evidence="3">
    <location>
        <begin position="841"/>
        <end position="941"/>
    </location>
</feature>
<dbReference type="Proteomes" id="UP001583172">
    <property type="component" value="Unassembled WGS sequence"/>
</dbReference>
<evidence type="ECO:0000259" key="2">
    <source>
        <dbReference type="Pfam" id="PF10214"/>
    </source>
</evidence>
<accession>A0ABR3V5K3</accession>
<dbReference type="PANTHER" id="PTHR28221:SF2">
    <property type="entry name" value="RNA POLYMERASE I-SPECIFIC TRANSCRIPTION INITIATION FACTOR RRN6"/>
    <property type="match status" value="1"/>
</dbReference>
<sequence>MVDDTRNAIRHGHHAKSNRIPADGIIGRLTYTPAVDNQPLGQIRRNRAKDETPRFKQVTPFEQWCPSPKTATPPSDMGPFQVARSQRNWLLEHHPEASFLDEDISSLLLEEIAASQAERGPAPAETAPLFSVGEVADLRRGKLFKGHPVLAVASGVSGNVLRMISLGQEEWVWNEADIRVRLHVPDINITGECCRDAVPISLIKFAVDSRKPDPIRWLIVSNGASTTVYEPELRMIPMPTTTTARVLGSTAASQFFVNPLFTIPCDRTGPGFQADVCFVRHGEGDIPQLVIVDKTGCWSLWNITGRRNARPRKLTPVLKMRGTSVSGCVAKLPLTSMAEPEPHKVFWLSFKPPQVSRGSKKKRSSQSHAEADGQPRRLLLLCSPKAIRLILGAAPSRLDAGQAFVLTSTSLFWVSVCEGKKGQLALDVLASCPHQKDVNDPTVRMDVSPGAYIRGQKACFVAVRSARDTEMAIFWFIQPEQSAPVRYHREVISLKSPSNFVSMHVMPAGRRIGNEPTSPAGRALHKAGLRFFQILTLGQDLAVHGALCAWSDEPGLVIPPPDLRERLTSHTKWRLKLLQSLTDAFAVPDEFDESVVFGKHGIGSLELERLEGGKQQRVDLGLVAQRLIGDMDLEAGEEWGGSPRYVDFDFLEKAVEWRKEDGYMPRHSLLDLAAEHPKDRLFELARAWDAQQDVLHRNATDWSFVPEARRLLVDFGPDDLLDKLKDLFLGSQSGDAPYQASREEVLRTMAAEMFLSNIGVSSLPQSWTNTETDTQSSLPFPSSPSIMPSSQLQLLSSAKGKGKAKDQPDEEAGGDATVLRLRKYATLDPSPTIHGETVVALSRWDLGADPDDIAWRPGQDLEAEDAINRRRRKWEARRRKAERLSQRIFGEDSLGSTAFSSSQSFGMPGSSMHQLPTILSTQPSSSSQGQGPGLHLSQSQSHSQPTALPWNLGSQQVLGTPVRGPFGTPRVRAPSPLRKEYRRDEGGGEESQETPSQAKSQVAPGLFGGRRSFSPFKRSVVKKGKRKSEVRLSGFR</sequence>
<feature type="region of interest" description="Disordered" evidence="1">
    <location>
        <begin position="766"/>
        <end position="815"/>
    </location>
</feature>
<feature type="compositionally biased region" description="Basic and acidic residues" evidence="1">
    <location>
        <begin position="977"/>
        <end position="986"/>
    </location>
</feature>
<feature type="compositionally biased region" description="Basic residues" evidence="1">
    <location>
        <begin position="8"/>
        <end position="17"/>
    </location>
</feature>
<dbReference type="InterPro" id="IPR048536">
    <property type="entry name" value="Rrn6_K-rich"/>
</dbReference>
<organism evidence="4 5">
    <name type="scientific">Humicola insolens</name>
    <name type="common">Soft-rot fungus</name>
    <dbReference type="NCBI Taxonomy" id="85995"/>
    <lineage>
        <taxon>Eukaryota</taxon>
        <taxon>Fungi</taxon>
        <taxon>Dikarya</taxon>
        <taxon>Ascomycota</taxon>
        <taxon>Pezizomycotina</taxon>
        <taxon>Sordariomycetes</taxon>
        <taxon>Sordariomycetidae</taxon>
        <taxon>Sordariales</taxon>
        <taxon>Chaetomiaceae</taxon>
        <taxon>Mycothermus</taxon>
    </lineage>
</organism>
<dbReference type="Pfam" id="PF10214">
    <property type="entry name" value="Rrn6_beta-prop"/>
    <property type="match status" value="1"/>
</dbReference>
<comment type="caution">
    <text evidence="4">The sequence shown here is derived from an EMBL/GenBank/DDBJ whole genome shotgun (WGS) entry which is preliminary data.</text>
</comment>
<evidence type="ECO:0000313" key="5">
    <source>
        <dbReference type="Proteomes" id="UP001583172"/>
    </source>
</evidence>
<dbReference type="PANTHER" id="PTHR28221">
    <property type="entry name" value="RNA POLYMERASE I-SPECIFIC TRANSCRIPTION INITIATION FACTOR RRN6"/>
    <property type="match status" value="1"/>
</dbReference>
<feature type="compositionally biased region" description="Low complexity" evidence="1">
    <location>
        <begin position="775"/>
        <end position="797"/>
    </location>
</feature>
<feature type="region of interest" description="Disordered" evidence="1">
    <location>
        <begin position="1"/>
        <end position="21"/>
    </location>
</feature>
<evidence type="ECO:0000259" key="3">
    <source>
        <dbReference type="Pfam" id="PF20639"/>
    </source>
</evidence>
<evidence type="ECO:0000256" key="1">
    <source>
        <dbReference type="SAM" id="MobiDB-lite"/>
    </source>
</evidence>
<feature type="compositionally biased region" description="Basic residues" evidence="1">
    <location>
        <begin position="1019"/>
        <end position="1028"/>
    </location>
</feature>
<proteinExistence type="predicted"/>
<dbReference type="EMBL" id="JAZGSY010000337">
    <property type="protein sequence ID" value="KAL1837028.1"/>
    <property type="molecule type" value="Genomic_DNA"/>
</dbReference>
<evidence type="ECO:0000313" key="4">
    <source>
        <dbReference type="EMBL" id="KAL1837028.1"/>
    </source>
</evidence>
<dbReference type="Pfam" id="PF20639">
    <property type="entry name" value="Rrn6_K-rich"/>
    <property type="match status" value="1"/>
</dbReference>
<dbReference type="InterPro" id="IPR019350">
    <property type="entry name" value="RNA_pol_I-sp_TIF_RRN6-like"/>
</dbReference>
<feature type="compositionally biased region" description="Low complexity" evidence="1">
    <location>
        <begin position="899"/>
        <end position="912"/>
    </location>
</feature>
<evidence type="ECO:0008006" key="6">
    <source>
        <dbReference type="Google" id="ProtNLM"/>
    </source>
</evidence>
<feature type="domain" description="RRN6 beta-propeller" evidence="2">
    <location>
        <begin position="126"/>
        <end position="484"/>
    </location>
</feature>
<protein>
    <recommendedName>
        <fullName evidence="6">RNA polymerase I-specific transcription initiation factor RRN6-like protein</fullName>
    </recommendedName>
</protein>
<feature type="compositionally biased region" description="Low complexity" evidence="1">
    <location>
        <begin position="919"/>
        <end position="944"/>
    </location>
</feature>
<dbReference type="InterPro" id="IPR048535">
    <property type="entry name" value="RRN6_beta-prop"/>
</dbReference>
<name>A0ABR3V5K3_HUMIN</name>